<sequence>MKSNKNETRTPDEHSIWRSKKMAPLRYCSIDRATRLLECEHYDIFHWIETGKIIPVFKVSEFYGRIFVHSDISFSDMYLVYFDYMDTIEFSSDLADVRAINPPQVFADEEDKCIVTSNVIVDGFIRVEAPFPNMEKDGSYPVKLTHDTKVFLIRSSDSHDESIGLDIHDEILLEPIYENIVFDIRNALILREDIERLHHAAVNGTDIGSHIEPKLKRKKERDAHGVNGKEHGNTSRFSANRENCIMALLFVKQEFSGECKNEHGIDTHEAWASATLNHWAYVGAGYPEPSSDLLKKIISDMGRKPEDRTTAGKPKSPATKN</sequence>
<dbReference type="EMBL" id="JBFZPZ010000013">
    <property type="protein sequence ID" value="MEX9254018.1"/>
    <property type="molecule type" value="Genomic_DNA"/>
</dbReference>
<comment type="caution">
    <text evidence="2">The sequence shown here is derived from an EMBL/GenBank/DDBJ whole genome shotgun (WGS) entry which is preliminary data.</text>
</comment>
<feature type="compositionally biased region" description="Basic and acidic residues" evidence="1">
    <location>
        <begin position="214"/>
        <end position="233"/>
    </location>
</feature>
<proteinExistence type="predicted"/>
<evidence type="ECO:0000313" key="2">
    <source>
        <dbReference type="EMBL" id="MEX9254018.1"/>
    </source>
</evidence>
<name>A0ABV4ABH4_9ENTR</name>
<protein>
    <submittedName>
        <fullName evidence="2">Uncharacterized protein</fullName>
    </submittedName>
</protein>
<accession>A0ABV4ABH4</accession>
<evidence type="ECO:0000256" key="1">
    <source>
        <dbReference type="SAM" id="MobiDB-lite"/>
    </source>
</evidence>
<feature type="compositionally biased region" description="Basic and acidic residues" evidence="1">
    <location>
        <begin position="298"/>
        <end position="310"/>
    </location>
</feature>
<keyword evidence="3" id="KW-1185">Reference proteome</keyword>
<dbReference type="Proteomes" id="UP001561463">
    <property type="component" value="Unassembled WGS sequence"/>
</dbReference>
<feature type="region of interest" description="Disordered" evidence="1">
    <location>
        <begin position="298"/>
        <end position="321"/>
    </location>
</feature>
<reference evidence="2 3" key="1">
    <citation type="submission" date="2024-03" db="EMBL/GenBank/DDBJ databases">
        <title>Role of Flies in the Dissemination of Carbapenem-Resistant Enterobacteriaceae (CRE): An Epidemiological and Genomic Study in China.</title>
        <authorList>
            <person name="Chen K."/>
            <person name="Zhang R."/>
            <person name="Chen S."/>
        </authorList>
    </citation>
    <scope>NUCLEOTIDE SEQUENCE [LARGE SCALE GENOMIC DNA]</scope>
    <source>
        <strain evidence="3">fly-313</strain>
    </source>
</reference>
<feature type="region of interest" description="Disordered" evidence="1">
    <location>
        <begin position="214"/>
        <end position="234"/>
    </location>
</feature>
<dbReference type="RefSeq" id="WP_052686131.1">
    <property type="nucleotide sequence ID" value="NZ_JBFZPZ010000013.1"/>
</dbReference>
<evidence type="ECO:0000313" key="3">
    <source>
        <dbReference type="Proteomes" id="UP001561463"/>
    </source>
</evidence>
<gene>
    <name evidence="2" type="ORF">AB7Z85_16095</name>
</gene>
<organism evidence="2 3">
    <name type="scientific">Pseudenterobacter timonensis</name>
    <dbReference type="NCBI Taxonomy" id="1755099"/>
    <lineage>
        <taxon>Bacteria</taxon>
        <taxon>Pseudomonadati</taxon>
        <taxon>Pseudomonadota</taxon>
        <taxon>Gammaproteobacteria</taxon>
        <taxon>Enterobacterales</taxon>
        <taxon>Enterobacteriaceae</taxon>
        <taxon>Pseudenterobacter</taxon>
    </lineage>
</organism>